<comment type="caution">
    <text evidence="7">The sequence shown here is derived from an EMBL/GenBank/DDBJ whole genome shotgun (WGS) entry which is preliminary data.</text>
</comment>
<dbReference type="STRING" id="48709.A0A1D2MTW0"/>
<accession>A0A1D2MTW0</accession>
<gene>
    <name evidence="7" type="ORF">Ocin01_10199</name>
</gene>
<comment type="similarity">
    <text evidence="2">Belongs to the CDC50/LEM3 family.</text>
</comment>
<evidence type="ECO:0000256" key="2">
    <source>
        <dbReference type="ARBA" id="ARBA00009457"/>
    </source>
</evidence>
<dbReference type="EMBL" id="LJIJ01000536">
    <property type="protein sequence ID" value="ODM96483.1"/>
    <property type="molecule type" value="Genomic_DNA"/>
</dbReference>
<dbReference type="GO" id="GO:0005794">
    <property type="term" value="C:Golgi apparatus"/>
    <property type="evidence" value="ECO:0007669"/>
    <property type="project" value="TreeGrafter"/>
</dbReference>
<keyword evidence="8" id="KW-1185">Reference proteome</keyword>
<sequence length="359" mass="41255">MNIPIFLYYELSNFYHNHRHLVKSIDGDQFRGQIFAKDGKPLAPAHSCAPFSLGKETCSITWLWSTDENGMYYFPCGALANSMFTDRFVLQTETGYDVQLKEKGIAVSYSTPYKFSNPRDVTPANHYYERAFYKAFIMPKDWNKEIWDEWWKSGGMENERWQNWMLPSSKPTFRKLYAIIDSAPRGCTDGTLCKGNYIMHIDYTCDDSSQAYLTLFLHQHSNNFHNAGYDVTGVGNKAFILTTTSFMGTSNRFIPLFTSGLGLFYALCGFQLLRIVDFRNHFHQQDHHSITAEQKPDEVKGHTTSKFQDEIPNKHAPEKIRKYSDTNIGFKITSPTPPDVSNSSSNHAECLAANIRQHY</sequence>
<feature type="transmembrane region" description="Helical" evidence="6">
    <location>
        <begin position="253"/>
        <end position="273"/>
    </location>
</feature>
<dbReference type="GO" id="GO:0005783">
    <property type="term" value="C:endoplasmic reticulum"/>
    <property type="evidence" value="ECO:0007669"/>
    <property type="project" value="TreeGrafter"/>
</dbReference>
<comment type="subcellular location">
    <subcellularLocation>
        <location evidence="1">Membrane</location>
        <topology evidence="1">Multi-pass membrane protein</topology>
    </subcellularLocation>
</comment>
<dbReference type="AlphaFoldDB" id="A0A1D2MTW0"/>
<dbReference type="PANTHER" id="PTHR10926">
    <property type="entry name" value="CELL CYCLE CONTROL PROTEIN 50"/>
    <property type="match status" value="1"/>
</dbReference>
<dbReference type="Pfam" id="PF03381">
    <property type="entry name" value="CDC50"/>
    <property type="match status" value="1"/>
</dbReference>
<keyword evidence="4 6" id="KW-1133">Transmembrane helix</keyword>
<keyword evidence="3 6" id="KW-0812">Transmembrane</keyword>
<protein>
    <submittedName>
        <fullName evidence="7">Cell cycle control protein 50A</fullName>
    </submittedName>
</protein>
<organism evidence="7 8">
    <name type="scientific">Orchesella cincta</name>
    <name type="common">Springtail</name>
    <name type="synonym">Podura cincta</name>
    <dbReference type="NCBI Taxonomy" id="48709"/>
    <lineage>
        <taxon>Eukaryota</taxon>
        <taxon>Metazoa</taxon>
        <taxon>Ecdysozoa</taxon>
        <taxon>Arthropoda</taxon>
        <taxon>Hexapoda</taxon>
        <taxon>Collembola</taxon>
        <taxon>Entomobryomorpha</taxon>
        <taxon>Entomobryoidea</taxon>
        <taxon>Orchesellidae</taxon>
        <taxon>Orchesellinae</taxon>
        <taxon>Orchesella</taxon>
    </lineage>
</organism>
<evidence type="ECO:0000256" key="6">
    <source>
        <dbReference type="SAM" id="Phobius"/>
    </source>
</evidence>
<dbReference type="InterPro" id="IPR005045">
    <property type="entry name" value="CDC50/LEM3_fam"/>
</dbReference>
<evidence type="ECO:0000256" key="5">
    <source>
        <dbReference type="ARBA" id="ARBA00023136"/>
    </source>
</evidence>
<dbReference type="GO" id="GO:0005886">
    <property type="term" value="C:plasma membrane"/>
    <property type="evidence" value="ECO:0007669"/>
    <property type="project" value="TreeGrafter"/>
</dbReference>
<evidence type="ECO:0000256" key="4">
    <source>
        <dbReference type="ARBA" id="ARBA00022989"/>
    </source>
</evidence>
<dbReference type="OrthoDB" id="340608at2759"/>
<evidence type="ECO:0000313" key="8">
    <source>
        <dbReference type="Proteomes" id="UP000094527"/>
    </source>
</evidence>
<evidence type="ECO:0000313" key="7">
    <source>
        <dbReference type="EMBL" id="ODM96483.1"/>
    </source>
</evidence>
<name>A0A1D2MTW0_ORCCI</name>
<evidence type="ECO:0000256" key="1">
    <source>
        <dbReference type="ARBA" id="ARBA00004141"/>
    </source>
</evidence>
<keyword evidence="5 6" id="KW-0472">Membrane</keyword>
<dbReference type="Proteomes" id="UP000094527">
    <property type="component" value="Unassembled WGS sequence"/>
</dbReference>
<proteinExistence type="inferred from homology"/>
<dbReference type="PANTHER" id="PTHR10926:SF0">
    <property type="entry name" value="CDC50, ISOFORM A"/>
    <property type="match status" value="1"/>
</dbReference>
<evidence type="ECO:0000256" key="3">
    <source>
        <dbReference type="ARBA" id="ARBA00022692"/>
    </source>
</evidence>
<reference evidence="7 8" key="1">
    <citation type="journal article" date="2016" name="Genome Biol. Evol.">
        <title>Gene Family Evolution Reflects Adaptation to Soil Environmental Stressors in the Genome of the Collembolan Orchesella cincta.</title>
        <authorList>
            <person name="Faddeeva-Vakhrusheva A."/>
            <person name="Derks M.F."/>
            <person name="Anvar S.Y."/>
            <person name="Agamennone V."/>
            <person name="Suring W."/>
            <person name="Smit S."/>
            <person name="van Straalen N.M."/>
            <person name="Roelofs D."/>
        </authorList>
    </citation>
    <scope>NUCLEOTIDE SEQUENCE [LARGE SCALE GENOMIC DNA]</scope>
    <source>
        <tissue evidence="7">Mixed pool</tissue>
    </source>
</reference>